<evidence type="ECO:0008006" key="10">
    <source>
        <dbReference type="Google" id="ProtNLM"/>
    </source>
</evidence>
<dbReference type="InterPro" id="IPR051906">
    <property type="entry name" value="TolC-like"/>
</dbReference>
<dbReference type="GO" id="GO:0009279">
    <property type="term" value="C:cell outer membrane"/>
    <property type="evidence" value="ECO:0007669"/>
    <property type="project" value="UniProtKB-SubCell"/>
</dbReference>
<accession>A0A264VMN0</accession>
<comment type="subcellular location">
    <subcellularLocation>
        <location evidence="1">Cell outer membrane</location>
    </subcellularLocation>
</comment>
<dbReference type="EMBL" id="NOWC01000034">
    <property type="protein sequence ID" value="OZS72561.1"/>
    <property type="molecule type" value="Genomic_DNA"/>
</dbReference>
<organism evidence="8 9">
    <name type="scientific">Providencia rettgeri</name>
    <dbReference type="NCBI Taxonomy" id="587"/>
    <lineage>
        <taxon>Bacteria</taxon>
        <taxon>Pseudomonadati</taxon>
        <taxon>Pseudomonadota</taxon>
        <taxon>Gammaproteobacteria</taxon>
        <taxon>Enterobacterales</taxon>
        <taxon>Morganellaceae</taxon>
        <taxon>Providencia</taxon>
    </lineage>
</organism>
<dbReference type="SUPFAM" id="SSF56954">
    <property type="entry name" value="Outer membrane efflux proteins (OEP)"/>
    <property type="match status" value="1"/>
</dbReference>
<evidence type="ECO:0000256" key="4">
    <source>
        <dbReference type="ARBA" id="ARBA00023136"/>
    </source>
</evidence>
<evidence type="ECO:0000256" key="2">
    <source>
        <dbReference type="ARBA" id="ARBA00022452"/>
    </source>
</evidence>
<keyword evidence="4" id="KW-0472">Membrane</keyword>
<protein>
    <recommendedName>
        <fullName evidence="10">TolC family protein</fullName>
    </recommendedName>
</protein>
<comment type="caution">
    <text evidence="8">The sequence shown here is derived from an EMBL/GenBank/DDBJ whole genome shotgun (WGS) entry which is preliminary data.</text>
</comment>
<sequence>MRPITLGLLLTLSLPTCSLANQDVENFQTFIDRVLKNSNPVQIKALELEAENLRAKQTDYYYLPKISASGKIKSHDGSTNSNITASSLIYDTTLSHRFNEKNLKLKISALSLNKEKEELYTSTTNNLIGIYYLNELTKTTADLNSNAKSIFKLITHRYKSGIAKYSDVEQASLLMQRIETELQNIEKEIEQYKSNIELLSGITFPSKGVTVPKNLLKKLQETIIDSENAQQNSEYNLLRMQADAMKENAYQQNPFLNVNLIAEERFIDQVRSRNESYMGMEVKLNIFDLDKVLNEKSQLKLYEATKGKADYKYKESTAKIKNLKLIANSNSTELIGLHEQRKTMRSIIKSQQREYEISQSSFYEMVNTLFDMLTMERRIAELMIADMKNKMEYIQLTGKLAEIETLSK</sequence>
<feature type="coiled-coil region" evidence="6">
    <location>
        <begin position="168"/>
        <end position="202"/>
    </location>
</feature>
<keyword evidence="3" id="KW-0812">Transmembrane</keyword>
<dbReference type="GO" id="GO:0015562">
    <property type="term" value="F:efflux transmembrane transporter activity"/>
    <property type="evidence" value="ECO:0007669"/>
    <property type="project" value="InterPro"/>
</dbReference>
<evidence type="ECO:0000256" key="3">
    <source>
        <dbReference type="ARBA" id="ARBA00022692"/>
    </source>
</evidence>
<keyword evidence="5" id="KW-0998">Cell outer membrane</keyword>
<evidence type="ECO:0000256" key="7">
    <source>
        <dbReference type="SAM" id="SignalP"/>
    </source>
</evidence>
<keyword evidence="2" id="KW-1134">Transmembrane beta strand</keyword>
<feature type="chain" id="PRO_5012695423" description="TolC family protein" evidence="7">
    <location>
        <begin position="21"/>
        <end position="408"/>
    </location>
</feature>
<feature type="signal peptide" evidence="7">
    <location>
        <begin position="1"/>
        <end position="20"/>
    </location>
</feature>
<evidence type="ECO:0000256" key="5">
    <source>
        <dbReference type="ARBA" id="ARBA00023237"/>
    </source>
</evidence>
<proteinExistence type="predicted"/>
<dbReference type="PANTHER" id="PTHR30026">
    <property type="entry name" value="OUTER MEMBRANE PROTEIN TOLC"/>
    <property type="match status" value="1"/>
</dbReference>
<evidence type="ECO:0000256" key="6">
    <source>
        <dbReference type="SAM" id="Coils"/>
    </source>
</evidence>
<dbReference type="PANTHER" id="PTHR30026:SF20">
    <property type="entry name" value="OUTER MEMBRANE PROTEIN TOLC"/>
    <property type="match status" value="1"/>
</dbReference>
<reference evidence="8 9" key="1">
    <citation type="submission" date="2017-07" db="EMBL/GenBank/DDBJ databases">
        <title>blaIMP-27 on transferable plasmids in Proteus mirabilis and Providencia rettgeri.</title>
        <authorList>
            <person name="Potter R."/>
        </authorList>
    </citation>
    <scope>NUCLEOTIDE SEQUENCE [LARGE SCALE GENOMIC DNA]</scope>
    <source>
        <strain evidence="8 9">PR1</strain>
    </source>
</reference>
<name>A0A264VMN0_PRORE</name>
<evidence type="ECO:0000313" key="8">
    <source>
        <dbReference type="EMBL" id="OZS72561.1"/>
    </source>
</evidence>
<evidence type="ECO:0000256" key="1">
    <source>
        <dbReference type="ARBA" id="ARBA00004442"/>
    </source>
</evidence>
<keyword evidence="7" id="KW-0732">Signal</keyword>
<keyword evidence="6" id="KW-0175">Coiled coil</keyword>
<gene>
    <name evidence="8" type="ORF">CHI95_21055</name>
</gene>
<dbReference type="GO" id="GO:1990281">
    <property type="term" value="C:efflux pump complex"/>
    <property type="evidence" value="ECO:0007669"/>
    <property type="project" value="TreeGrafter"/>
</dbReference>
<dbReference type="RefSeq" id="WP_094962842.1">
    <property type="nucleotide sequence ID" value="NZ_NOWC01000034.1"/>
</dbReference>
<evidence type="ECO:0000313" key="9">
    <source>
        <dbReference type="Proteomes" id="UP000216001"/>
    </source>
</evidence>
<dbReference type="GO" id="GO:0015288">
    <property type="term" value="F:porin activity"/>
    <property type="evidence" value="ECO:0007669"/>
    <property type="project" value="TreeGrafter"/>
</dbReference>
<dbReference type="Proteomes" id="UP000216001">
    <property type="component" value="Unassembled WGS sequence"/>
</dbReference>
<dbReference type="Gene3D" id="1.20.1600.10">
    <property type="entry name" value="Outer membrane efflux proteins (OEP)"/>
    <property type="match status" value="1"/>
</dbReference>
<dbReference type="AlphaFoldDB" id="A0A264VMN0"/>